<dbReference type="EMBL" id="JANBPK010000768">
    <property type="protein sequence ID" value="KAJ2932610.1"/>
    <property type="molecule type" value="Genomic_DNA"/>
</dbReference>
<reference evidence="1" key="1">
    <citation type="submission" date="2022-06" db="EMBL/GenBank/DDBJ databases">
        <title>Genome Sequence of Candolleomyces eurysporus.</title>
        <authorList>
            <person name="Buettner E."/>
        </authorList>
    </citation>
    <scope>NUCLEOTIDE SEQUENCE</scope>
    <source>
        <strain evidence="1">VTCC 930004</strain>
    </source>
</reference>
<proteinExistence type="predicted"/>
<feature type="non-terminal residue" evidence="1">
    <location>
        <position position="1"/>
    </location>
</feature>
<dbReference type="Proteomes" id="UP001140091">
    <property type="component" value="Unassembled WGS sequence"/>
</dbReference>
<accession>A0A9W8JDA2</accession>
<organism evidence="1 2">
    <name type="scientific">Candolleomyces eurysporus</name>
    <dbReference type="NCBI Taxonomy" id="2828524"/>
    <lineage>
        <taxon>Eukaryota</taxon>
        <taxon>Fungi</taxon>
        <taxon>Dikarya</taxon>
        <taxon>Basidiomycota</taxon>
        <taxon>Agaricomycotina</taxon>
        <taxon>Agaricomycetes</taxon>
        <taxon>Agaricomycetidae</taxon>
        <taxon>Agaricales</taxon>
        <taxon>Agaricineae</taxon>
        <taxon>Psathyrellaceae</taxon>
        <taxon>Candolleomyces</taxon>
    </lineage>
</organism>
<evidence type="ECO:0000313" key="2">
    <source>
        <dbReference type="Proteomes" id="UP001140091"/>
    </source>
</evidence>
<evidence type="ECO:0000313" key="1">
    <source>
        <dbReference type="EMBL" id="KAJ2932610.1"/>
    </source>
</evidence>
<comment type="caution">
    <text evidence="1">The sequence shown here is derived from an EMBL/GenBank/DDBJ whole genome shotgun (WGS) entry which is preliminary data.</text>
</comment>
<gene>
    <name evidence="1" type="ORF">H1R20_g4490</name>
</gene>
<name>A0A9W8JDA2_9AGAR</name>
<dbReference type="OrthoDB" id="3145912at2759"/>
<dbReference type="AlphaFoldDB" id="A0A9W8JDA2"/>
<protein>
    <submittedName>
        <fullName evidence="1">Uncharacterized protein</fullName>
    </submittedName>
</protein>
<sequence length="330" mass="37824">MASSSEDLHLKLPFPDLPQDIGRIIFEIAASLDLQTGAFCALVSKQVKTWVEPVLYRYIRIKDRKSLEYLSRSIREPDSTKSHAFFASHVKSLAFIGPGSGIGGDVDSLSILKACRGVDSLYLWSNIWVRFREKSKFQRFFTSPSTTLSPRRVFIRHALSSPRDLSHFGHAIFRNLTHLEVDVRDKWKWETLKQLDRLTHLAIEAEYGMRHSSASRMVAQFPDSLKVVIYWVDRCLIEEINGLTMEREVTFEQEVTGAMKLIQDGQTDQRAVLGTWLVNFDGDSEPQWNADRILTWKMGKTSRGSNASRKDFWTLAEEIVAKRRLDLATV</sequence>
<keyword evidence="2" id="KW-1185">Reference proteome</keyword>